<evidence type="ECO:0000313" key="1">
    <source>
        <dbReference type="EMBL" id="CAD7578850.1"/>
    </source>
</evidence>
<protein>
    <submittedName>
        <fullName evidence="1">(California timema) hypothetical protein</fullName>
    </submittedName>
</protein>
<reference evidence="1" key="1">
    <citation type="submission" date="2020-11" db="EMBL/GenBank/DDBJ databases">
        <authorList>
            <person name="Tran Van P."/>
        </authorList>
    </citation>
    <scope>NUCLEOTIDE SEQUENCE</scope>
</reference>
<name>A0A7R9JH12_TIMCA</name>
<sequence length="36" mass="3945">MPTSDDVAGFHFMGQLLSQFHDVKKPNAHTSQTGNT</sequence>
<proteinExistence type="predicted"/>
<dbReference type="EMBL" id="OE188915">
    <property type="protein sequence ID" value="CAD7578850.1"/>
    <property type="molecule type" value="Genomic_DNA"/>
</dbReference>
<organism evidence="1">
    <name type="scientific">Timema californicum</name>
    <name type="common">California timema</name>
    <name type="synonym">Walking stick</name>
    <dbReference type="NCBI Taxonomy" id="61474"/>
    <lineage>
        <taxon>Eukaryota</taxon>
        <taxon>Metazoa</taxon>
        <taxon>Ecdysozoa</taxon>
        <taxon>Arthropoda</taxon>
        <taxon>Hexapoda</taxon>
        <taxon>Insecta</taxon>
        <taxon>Pterygota</taxon>
        <taxon>Neoptera</taxon>
        <taxon>Polyneoptera</taxon>
        <taxon>Phasmatodea</taxon>
        <taxon>Timematodea</taxon>
        <taxon>Timematoidea</taxon>
        <taxon>Timematidae</taxon>
        <taxon>Timema</taxon>
    </lineage>
</organism>
<accession>A0A7R9JH12</accession>
<gene>
    <name evidence="1" type="ORF">TCMB3V08_LOCUS11387</name>
</gene>
<dbReference type="AlphaFoldDB" id="A0A7R9JH12"/>